<dbReference type="AlphaFoldDB" id="A0A812PSW8"/>
<evidence type="ECO:0000313" key="1">
    <source>
        <dbReference type="EMBL" id="CAE7359918.1"/>
    </source>
</evidence>
<dbReference type="Proteomes" id="UP000604046">
    <property type="component" value="Unassembled WGS sequence"/>
</dbReference>
<dbReference type="EMBL" id="CAJNDS010002173">
    <property type="protein sequence ID" value="CAE7359918.1"/>
    <property type="molecule type" value="Genomic_DNA"/>
</dbReference>
<gene>
    <name evidence="1" type="ORF">SNAT2548_LOCUS19311</name>
</gene>
<accession>A0A812PSW8</accession>
<reference evidence="1" key="1">
    <citation type="submission" date="2021-02" db="EMBL/GenBank/DDBJ databases">
        <authorList>
            <person name="Dougan E. K."/>
            <person name="Rhodes N."/>
            <person name="Thang M."/>
            <person name="Chan C."/>
        </authorList>
    </citation>
    <scope>NUCLEOTIDE SEQUENCE</scope>
</reference>
<dbReference type="Gene3D" id="3.40.630.30">
    <property type="match status" value="1"/>
</dbReference>
<proteinExistence type="predicted"/>
<keyword evidence="2" id="KW-1185">Reference proteome</keyword>
<evidence type="ECO:0000313" key="2">
    <source>
        <dbReference type="Proteomes" id="UP000604046"/>
    </source>
</evidence>
<protein>
    <submittedName>
        <fullName evidence="1">Uncharacterized protein</fullName>
    </submittedName>
</protein>
<name>A0A812PSW8_9DINO</name>
<comment type="caution">
    <text evidence="1">The sequence shown here is derived from an EMBL/GenBank/DDBJ whole genome shotgun (WGS) entry which is preliminary data.</text>
</comment>
<organism evidence="1 2">
    <name type="scientific">Symbiodinium natans</name>
    <dbReference type="NCBI Taxonomy" id="878477"/>
    <lineage>
        <taxon>Eukaryota</taxon>
        <taxon>Sar</taxon>
        <taxon>Alveolata</taxon>
        <taxon>Dinophyceae</taxon>
        <taxon>Suessiales</taxon>
        <taxon>Symbiodiniaceae</taxon>
        <taxon>Symbiodinium</taxon>
    </lineage>
</organism>
<sequence>MAASGAVEQSYLVRRADPDDVDTIDALYERLYGDGSFSEAMAIFHAVDKGYLYKQDLRVKFLLSLVETSFMSVTVEDEEGHVVGFAVLDAALARLWPMLWLLCPKDSPVLSLWASRIGASLICPAKMRWSPH</sequence>